<dbReference type="EMBL" id="JAUOPB010000003">
    <property type="protein sequence ID" value="MDO6421893.1"/>
    <property type="molecule type" value="Genomic_DNA"/>
</dbReference>
<gene>
    <name evidence="1" type="ORF">Q4521_05365</name>
</gene>
<proteinExistence type="predicted"/>
<dbReference type="Gene3D" id="3.40.190.10">
    <property type="entry name" value="Periplasmic binding protein-like II"/>
    <property type="match status" value="2"/>
</dbReference>
<dbReference type="SUPFAM" id="SSF53850">
    <property type="entry name" value="Periplasmic binding protein-like II"/>
    <property type="match status" value="1"/>
</dbReference>
<accession>A0AAW7X2M4</accession>
<organism evidence="1 2">
    <name type="scientific">Saccharophagus degradans</name>
    <dbReference type="NCBI Taxonomy" id="86304"/>
    <lineage>
        <taxon>Bacteria</taxon>
        <taxon>Pseudomonadati</taxon>
        <taxon>Pseudomonadota</taxon>
        <taxon>Gammaproteobacteria</taxon>
        <taxon>Cellvibrionales</taxon>
        <taxon>Cellvibrionaceae</taxon>
        <taxon>Saccharophagus</taxon>
    </lineage>
</organism>
<reference evidence="1" key="1">
    <citation type="submission" date="2023-07" db="EMBL/GenBank/DDBJ databases">
        <title>Genome content predicts the carbon catabolic preferences of heterotrophic bacteria.</title>
        <authorList>
            <person name="Gralka M."/>
        </authorList>
    </citation>
    <scope>NUCLEOTIDE SEQUENCE</scope>
    <source>
        <strain evidence="1">I3M17_2</strain>
    </source>
</reference>
<evidence type="ECO:0000313" key="1">
    <source>
        <dbReference type="EMBL" id="MDO6421893.1"/>
    </source>
</evidence>
<dbReference type="AlphaFoldDB" id="A0AAW7X2M4"/>
<protein>
    <submittedName>
        <fullName evidence="1">Transporter substrate-binding domain-containing protein</fullName>
    </submittedName>
</protein>
<evidence type="ECO:0000313" key="2">
    <source>
        <dbReference type="Proteomes" id="UP001169760"/>
    </source>
</evidence>
<dbReference type="Proteomes" id="UP001169760">
    <property type="component" value="Unassembled WGS sequence"/>
</dbReference>
<name>A0AAW7X2M4_9GAMM</name>
<sequence>MAYVACALPAKALATEQMSPATEIVITRYCGQSITPGNAHIEKLIYLAFSKLNIQPTFNNVNQYCSHSREVKFLQEGKSDILWATTTADYEQQLIPIRIPIYKGLLGYRIALIRAEDKGKFAHITTLEQLQTLRFGQGEGWADTAILKEAGLKVIESSDVHNLFNMLRAGRFDLFPRGLMEPWEEVKQLPAMNFAVEEHILIAYPLPAYIFVSPKRPELAKLIHTGLELAIQDGSFDQLVMADPNVQQALRLANIKQRKIFYLENSTLTKETPLSNKALWVNLK</sequence>
<comment type="caution">
    <text evidence="1">The sequence shown here is derived from an EMBL/GenBank/DDBJ whole genome shotgun (WGS) entry which is preliminary data.</text>
</comment>
<dbReference type="RefSeq" id="WP_303491604.1">
    <property type="nucleotide sequence ID" value="NZ_JAUOPB010000003.1"/>
</dbReference>